<evidence type="ECO:0000256" key="1">
    <source>
        <dbReference type="ARBA" id="ARBA00022801"/>
    </source>
</evidence>
<protein>
    <submittedName>
        <fullName evidence="5">Sulfatase-like hydrolase/transferase</fullName>
    </submittedName>
</protein>
<evidence type="ECO:0000256" key="2">
    <source>
        <dbReference type="SAM" id="SignalP"/>
    </source>
</evidence>
<dbReference type="Gene3D" id="3.40.50.1110">
    <property type="entry name" value="SGNH hydrolase"/>
    <property type="match status" value="1"/>
</dbReference>
<dbReference type="GO" id="GO:0016740">
    <property type="term" value="F:transferase activity"/>
    <property type="evidence" value="ECO:0007669"/>
    <property type="project" value="UniProtKB-KW"/>
</dbReference>
<keyword evidence="6" id="KW-1185">Reference proteome</keyword>
<dbReference type="KEGG" id="taer:GT409_06210"/>
<dbReference type="Pfam" id="PF03629">
    <property type="entry name" value="SASA"/>
    <property type="match status" value="1"/>
</dbReference>
<dbReference type="Proteomes" id="UP000464954">
    <property type="component" value="Chromosome"/>
</dbReference>
<dbReference type="InterPro" id="IPR039329">
    <property type="entry name" value="SIAE"/>
</dbReference>
<feature type="signal peptide" evidence="2">
    <location>
        <begin position="1"/>
        <end position="18"/>
    </location>
</feature>
<dbReference type="EMBL" id="CP047593">
    <property type="protein sequence ID" value="QHI69054.1"/>
    <property type="molecule type" value="Genomic_DNA"/>
</dbReference>
<dbReference type="SUPFAM" id="SSF52266">
    <property type="entry name" value="SGNH hydrolase"/>
    <property type="match status" value="1"/>
</dbReference>
<feature type="domain" description="Sulfatase N-terminal" evidence="3">
    <location>
        <begin position="470"/>
        <end position="792"/>
    </location>
</feature>
<dbReference type="SUPFAM" id="SSF53649">
    <property type="entry name" value="Alkaline phosphatase-like"/>
    <property type="match status" value="1"/>
</dbReference>
<dbReference type="PANTHER" id="PTHR22901:SF0">
    <property type="entry name" value="SIALATE O-ACETYLESTERASE"/>
    <property type="match status" value="1"/>
</dbReference>
<keyword evidence="5" id="KW-0808">Transferase</keyword>
<keyword evidence="2" id="KW-0732">Signal</keyword>
<dbReference type="InterPro" id="IPR036514">
    <property type="entry name" value="SGNH_hydro_sf"/>
</dbReference>
<sequence>MKKCILFSLLYLATLCRAGQLTLPAVFSDHMVLQRDLPVTVWGTADAGATIRVEFGGQTKTAVTDSSNHWKVILDPMPASSEPRKLIISSSNNSVIQYSDVLVGEVWLCSGQSNMHWPMEGREKTESTEAAIAAANYPQIRLFRTPSKFAAQPQENVNASWQLCSPESARTFSAVAYYFGRKLKQDLNVPVGLLQCALGATPIVAWTAPEGFAGRETLKSFYETATRLDGVEKIDRLTPSALFNAMVYPHIPFTIRGAIWYQGEADYRDGKLYVDKTRALLDGWRKRWGTDFPFYFVQVTPFAYPNDNPELLPEFWEAQAQIVQDIPGTGMAVVSDCTTLDNIHPPQKEPPGIRLALLAEAETYGMDVVSTGPVFQSLQKSGHTLRVHFESAVGLTTRDGNPPDWFEVAGRDGVFHKAVAQVDGESVLVQSEDAPDPVAVRFAWHQLAVPNLMNGAGLPTGAFRAELPRPNLLVLLSDDQRPDTLGCYDSSTPIRTPNLDRLADQGIRFENGFASSPICVVSRASILTGRYECNMKVHQFHIPIPDEIFADSYPAHLKEAGYFIGALGKYGVGISSLVTNTFDVFEAQAGQGPQFRDYQGRKMHDAEWLTVKTEEFLNQVPEGQPFCLQVNYKEPHGSSCPAPEDDHLLDHYRFPLRPTDDPESFAKLPPYVQTGLGGWCYRNEFNNEEGDNNPYQRDYFEKVMSVDRSIGRIRYILEERGLAENTVIVFLSDHGTHLGEKQLYGKWTPYDQSLRIPFIVYDPRPAAQNGSVHSEMVLNIDVAPTLLDLAGVTVPETMDGLSMKALIDGEAVTWRDHFFFEHYTSPAAAPRYIPRSLGMRTETGKYLQWIDPDPVIEEFYNLGQDPQESNNLLTSPEAQDQINAARKDLKAWVQNNPPDFEYDPYGEIPQYGCKDIDWEHFQEIRPEEYGRIKAEVERLGVTWEQAVDDWEIRYEICANVGYWY</sequence>
<dbReference type="InterPro" id="IPR000917">
    <property type="entry name" value="Sulfatase_N"/>
</dbReference>
<gene>
    <name evidence="5" type="ORF">GT409_06210</name>
</gene>
<keyword evidence="1 5" id="KW-0378">Hydrolase</keyword>
<name>A0A6P1M933_9BACT</name>
<reference evidence="5 6" key="1">
    <citation type="submission" date="2020-01" db="EMBL/GenBank/DDBJ databases">
        <title>Ponticoccus aerotolerans gen. nov., sp. nov., an anaerobic bacterium and proposal of Ponticoccusceae fam. nov., Ponticoccusles ord. nov. and Ponticoccuse classis nov. in the phylum Kiritimatiellaeota.</title>
        <authorList>
            <person name="Zhou L.Y."/>
            <person name="Du Z.J."/>
        </authorList>
    </citation>
    <scope>NUCLEOTIDE SEQUENCE [LARGE SCALE GENOMIC DNA]</scope>
    <source>
        <strain evidence="5 6">S-5007</strain>
    </source>
</reference>
<proteinExistence type="predicted"/>
<dbReference type="Pfam" id="PF00884">
    <property type="entry name" value="Sulfatase"/>
    <property type="match status" value="1"/>
</dbReference>
<dbReference type="RefSeq" id="WP_160628002.1">
    <property type="nucleotide sequence ID" value="NZ_CP047593.1"/>
</dbReference>
<feature type="chain" id="PRO_5026754333" evidence="2">
    <location>
        <begin position="19"/>
        <end position="964"/>
    </location>
</feature>
<dbReference type="AlphaFoldDB" id="A0A6P1M933"/>
<dbReference type="PANTHER" id="PTHR22901">
    <property type="entry name" value="SIALATE O-ACETYLESTERASE"/>
    <property type="match status" value="1"/>
</dbReference>
<dbReference type="GO" id="GO:0001681">
    <property type="term" value="F:sialate O-acetylesterase activity"/>
    <property type="evidence" value="ECO:0007669"/>
    <property type="project" value="InterPro"/>
</dbReference>
<organism evidence="5 6">
    <name type="scientific">Tichowtungia aerotolerans</name>
    <dbReference type="NCBI Taxonomy" id="2697043"/>
    <lineage>
        <taxon>Bacteria</taxon>
        <taxon>Pseudomonadati</taxon>
        <taxon>Kiritimatiellota</taxon>
        <taxon>Tichowtungiia</taxon>
        <taxon>Tichowtungiales</taxon>
        <taxon>Tichowtungiaceae</taxon>
        <taxon>Tichowtungia</taxon>
    </lineage>
</organism>
<dbReference type="Gene3D" id="3.40.720.10">
    <property type="entry name" value="Alkaline Phosphatase, subunit A"/>
    <property type="match status" value="1"/>
</dbReference>
<accession>A0A6P1M933</accession>
<evidence type="ECO:0000313" key="5">
    <source>
        <dbReference type="EMBL" id="QHI69054.1"/>
    </source>
</evidence>
<feature type="domain" description="Sialate O-acetylesterase" evidence="4">
    <location>
        <begin position="105"/>
        <end position="338"/>
    </location>
</feature>
<evidence type="ECO:0000259" key="3">
    <source>
        <dbReference type="Pfam" id="PF00884"/>
    </source>
</evidence>
<evidence type="ECO:0000313" key="6">
    <source>
        <dbReference type="Proteomes" id="UP000464954"/>
    </source>
</evidence>
<dbReference type="InterPro" id="IPR017850">
    <property type="entry name" value="Alkaline_phosphatase_core_sf"/>
</dbReference>
<evidence type="ECO:0000259" key="4">
    <source>
        <dbReference type="Pfam" id="PF03629"/>
    </source>
</evidence>
<dbReference type="InterPro" id="IPR005181">
    <property type="entry name" value="SASA"/>
</dbReference>
<dbReference type="GO" id="GO:0005975">
    <property type="term" value="P:carbohydrate metabolic process"/>
    <property type="evidence" value="ECO:0007669"/>
    <property type="project" value="TreeGrafter"/>
</dbReference>